<organism evidence="2 3">
    <name type="scientific">Kitasatospora arboriphila</name>
    <dbReference type="NCBI Taxonomy" id="258052"/>
    <lineage>
        <taxon>Bacteria</taxon>
        <taxon>Bacillati</taxon>
        <taxon>Actinomycetota</taxon>
        <taxon>Actinomycetes</taxon>
        <taxon>Kitasatosporales</taxon>
        <taxon>Streptomycetaceae</taxon>
        <taxon>Kitasatospora</taxon>
    </lineage>
</organism>
<evidence type="ECO:0000313" key="3">
    <source>
        <dbReference type="Proteomes" id="UP001499987"/>
    </source>
</evidence>
<protein>
    <recommendedName>
        <fullName evidence="1">ORC1/DEAH AAA+ ATPase domain-containing protein</fullName>
    </recommendedName>
</protein>
<gene>
    <name evidence="2" type="ORF">GCM10009663_77830</name>
</gene>
<dbReference type="Pfam" id="PF13401">
    <property type="entry name" value="AAA_22"/>
    <property type="match status" value="1"/>
</dbReference>
<dbReference type="RefSeq" id="WP_344628518.1">
    <property type="nucleotide sequence ID" value="NZ_BAAALD010000195.1"/>
</dbReference>
<accession>A0ABN1U8S2</accession>
<reference evidence="2 3" key="1">
    <citation type="journal article" date="2019" name="Int. J. Syst. Evol. Microbiol.">
        <title>The Global Catalogue of Microorganisms (GCM) 10K type strain sequencing project: providing services to taxonomists for standard genome sequencing and annotation.</title>
        <authorList>
            <consortium name="The Broad Institute Genomics Platform"/>
            <consortium name="The Broad Institute Genome Sequencing Center for Infectious Disease"/>
            <person name="Wu L."/>
            <person name="Ma J."/>
        </authorList>
    </citation>
    <scope>NUCLEOTIDE SEQUENCE [LARGE SCALE GENOMIC DNA]</scope>
    <source>
        <strain evidence="2 3">JCM 13002</strain>
    </source>
</reference>
<keyword evidence="3" id="KW-1185">Reference proteome</keyword>
<name>A0ABN1U8S2_9ACTN</name>
<evidence type="ECO:0000259" key="1">
    <source>
        <dbReference type="Pfam" id="PF13401"/>
    </source>
</evidence>
<dbReference type="SUPFAM" id="SSF52540">
    <property type="entry name" value="P-loop containing nucleoside triphosphate hydrolases"/>
    <property type="match status" value="1"/>
</dbReference>
<dbReference type="Gene3D" id="3.40.50.300">
    <property type="entry name" value="P-loop containing nucleotide triphosphate hydrolases"/>
    <property type="match status" value="1"/>
</dbReference>
<dbReference type="InterPro" id="IPR027417">
    <property type="entry name" value="P-loop_NTPase"/>
</dbReference>
<dbReference type="EMBL" id="BAAALD010000195">
    <property type="protein sequence ID" value="GAA1129262.1"/>
    <property type="molecule type" value="Genomic_DNA"/>
</dbReference>
<feature type="domain" description="ORC1/DEAH AAA+ ATPase" evidence="1">
    <location>
        <begin position="115"/>
        <end position="238"/>
    </location>
</feature>
<comment type="caution">
    <text evidence="2">The sequence shown here is derived from an EMBL/GenBank/DDBJ whole genome shotgun (WGS) entry which is preliminary data.</text>
</comment>
<proteinExistence type="predicted"/>
<evidence type="ECO:0000313" key="2">
    <source>
        <dbReference type="EMBL" id="GAA1129262.1"/>
    </source>
</evidence>
<sequence>MSDSLTPQAAIAPFLRAGPPPDRTTAEGWQDWRRMRGTFVPAPRMTADQYAALSPRKRALYDLHRTATHVNLALQRTPMSDKVSALMSTRLRNNALDFEPGTRDGLMISGGGFQGKTATACEVAAEFEAVWRELHQQLLPPPVPGTRDLMVPVVYCKTPVRATPKGLCQAILDFFGEPHPKTLHLLIRSVREALKAHRSTALILDDITRLRMHRESDQDTLDLIRDLMDMNVTLVLIGVGP</sequence>
<dbReference type="Proteomes" id="UP001499987">
    <property type="component" value="Unassembled WGS sequence"/>
</dbReference>
<dbReference type="InterPro" id="IPR049945">
    <property type="entry name" value="AAA_22"/>
</dbReference>